<evidence type="ECO:0000256" key="9">
    <source>
        <dbReference type="ARBA" id="ARBA00046288"/>
    </source>
</evidence>
<accession>A0A9P0A7Y3</accession>
<feature type="compositionally biased region" description="Polar residues" evidence="11">
    <location>
        <begin position="415"/>
        <end position="450"/>
    </location>
</feature>
<dbReference type="PROSITE" id="PS50089">
    <property type="entry name" value="ZF_RING_2"/>
    <property type="match status" value="1"/>
</dbReference>
<keyword evidence="7 12" id="KW-0472">Membrane</keyword>
<dbReference type="GO" id="GO:0006511">
    <property type="term" value="P:ubiquitin-dependent protein catabolic process"/>
    <property type="evidence" value="ECO:0007669"/>
    <property type="project" value="TreeGrafter"/>
</dbReference>
<dbReference type="InterPro" id="IPR051834">
    <property type="entry name" value="RING_finger_E3_ligase"/>
</dbReference>
<dbReference type="Pfam" id="PF13639">
    <property type="entry name" value="zf-RING_2"/>
    <property type="match status" value="1"/>
</dbReference>
<dbReference type="PANTHER" id="PTHR45931:SF20">
    <property type="entry name" value="RING-TYPE E3 UBIQUITIN TRANSFERASE"/>
    <property type="match status" value="1"/>
</dbReference>
<keyword evidence="1 12" id="KW-0812">Transmembrane</keyword>
<feature type="region of interest" description="Disordered" evidence="11">
    <location>
        <begin position="345"/>
        <end position="378"/>
    </location>
</feature>
<evidence type="ECO:0000256" key="2">
    <source>
        <dbReference type="ARBA" id="ARBA00022723"/>
    </source>
</evidence>
<dbReference type="InterPro" id="IPR001841">
    <property type="entry name" value="Znf_RING"/>
</dbReference>
<evidence type="ECO:0000259" key="13">
    <source>
        <dbReference type="PROSITE" id="PS50089"/>
    </source>
</evidence>
<dbReference type="FunFam" id="3.50.30.30:FF:000026">
    <property type="entry name" value="E3 ubiquitin-protein ligase RNF13"/>
    <property type="match status" value="1"/>
</dbReference>
<dbReference type="CDD" id="cd02123">
    <property type="entry name" value="PA_C_RZF_like"/>
    <property type="match status" value="1"/>
</dbReference>
<feature type="transmembrane region" description="Helical" evidence="12">
    <location>
        <begin position="183"/>
        <end position="207"/>
    </location>
</feature>
<evidence type="ECO:0000313" key="14">
    <source>
        <dbReference type="EMBL" id="CAH0386094.1"/>
    </source>
</evidence>
<feature type="region of interest" description="Disordered" evidence="11">
    <location>
        <begin position="297"/>
        <end position="326"/>
    </location>
</feature>
<keyword evidence="6 12" id="KW-1133">Transmembrane helix</keyword>
<evidence type="ECO:0000256" key="1">
    <source>
        <dbReference type="ARBA" id="ARBA00022692"/>
    </source>
</evidence>
<organism evidence="14 15">
    <name type="scientific">Bemisia tabaci</name>
    <name type="common">Sweetpotato whitefly</name>
    <name type="synonym">Aleurodes tabaci</name>
    <dbReference type="NCBI Taxonomy" id="7038"/>
    <lineage>
        <taxon>Eukaryota</taxon>
        <taxon>Metazoa</taxon>
        <taxon>Ecdysozoa</taxon>
        <taxon>Arthropoda</taxon>
        <taxon>Hexapoda</taxon>
        <taxon>Insecta</taxon>
        <taxon>Pterygota</taxon>
        <taxon>Neoptera</taxon>
        <taxon>Paraneoptera</taxon>
        <taxon>Hemiptera</taxon>
        <taxon>Sternorrhyncha</taxon>
        <taxon>Aleyrodoidea</taxon>
        <taxon>Aleyrodidae</taxon>
        <taxon>Aleyrodinae</taxon>
        <taxon>Bemisia</taxon>
    </lineage>
</organism>
<evidence type="ECO:0000256" key="4">
    <source>
        <dbReference type="ARBA" id="ARBA00022771"/>
    </source>
</evidence>
<evidence type="ECO:0000256" key="7">
    <source>
        <dbReference type="ARBA" id="ARBA00023136"/>
    </source>
</evidence>
<evidence type="ECO:0000256" key="3">
    <source>
        <dbReference type="ARBA" id="ARBA00022729"/>
    </source>
</evidence>
<dbReference type="AlphaFoldDB" id="A0A9P0A7Y3"/>
<evidence type="ECO:0000256" key="11">
    <source>
        <dbReference type="SAM" id="MobiDB-lite"/>
    </source>
</evidence>
<feature type="domain" description="RING-type" evidence="13">
    <location>
        <begin position="240"/>
        <end position="282"/>
    </location>
</feature>
<gene>
    <name evidence="14" type="ORF">BEMITA_LOCUS5255</name>
</gene>
<dbReference type="GO" id="GO:0008270">
    <property type="term" value="F:zinc ion binding"/>
    <property type="evidence" value="ECO:0007669"/>
    <property type="project" value="UniProtKB-KW"/>
</dbReference>
<protein>
    <recommendedName>
        <fullName evidence="13">RING-type domain-containing protein</fullName>
    </recommendedName>
</protein>
<dbReference type="OrthoDB" id="8062037at2759"/>
<sequence length="457" mass="51186">MYPDQWRQSAPIPVHITILYLISIIGSAIADVLVYSTLNRSYEDVDFRDAPSRFGGSIPFFDGIEGFVVYANPPNACQKIMGPPQYWDNYTGKWFVLISAEGCTFEQKIRWAQDANYDLAIVHNVNSSRVVPMTVDDPTGIEIPSTFISEEAGLRIRDDYQYLFHYTIIIDDSRFPFGWNTNLLIPFIIIVGFCFCPILGYIIVNFIKERRRAQRRRLPSSTLKKIPTEKFKKGSPYETCYICISDFVEGERVRLLLCSHVFHCECIDLWLTRYRRICPTCKRKVYSADEVQGTNVYLSDTDSESETDDRSPLIRSGTTQTQGGTFGLTEQEFRRSLIASLFRPMEQSSPTSSSYSNTSTCNEVPSTSNSHGSQQAATPFKHPFFAPMINSINSVDSIGTIPAAIATVPPYANRAHQSSSTEQPTSNSEEATVSDDTTVVPQGSSSQSDKPASGLVI</sequence>
<evidence type="ECO:0000256" key="6">
    <source>
        <dbReference type="ARBA" id="ARBA00022989"/>
    </source>
</evidence>
<proteinExistence type="predicted"/>
<keyword evidence="4 10" id="KW-0863">Zinc-finger</keyword>
<dbReference type="GO" id="GO:0005737">
    <property type="term" value="C:cytoplasm"/>
    <property type="evidence" value="ECO:0007669"/>
    <property type="project" value="UniProtKB-ARBA"/>
</dbReference>
<feature type="transmembrane region" description="Helical" evidence="12">
    <location>
        <begin position="12"/>
        <end position="35"/>
    </location>
</feature>
<evidence type="ECO:0000256" key="5">
    <source>
        <dbReference type="ARBA" id="ARBA00022833"/>
    </source>
</evidence>
<dbReference type="Proteomes" id="UP001152759">
    <property type="component" value="Chromosome 3"/>
</dbReference>
<dbReference type="GO" id="GO:0005634">
    <property type="term" value="C:nucleus"/>
    <property type="evidence" value="ECO:0007669"/>
    <property type="project" value="TreeGrafter"/>
</dbReference>
<evidence type="ECO:0000256" key="12">
    <source>
        <dbReference type="SAM" id="Phobius"/>
    </source>
</evidence>
<dbReference type="Pfam" id="PF02225">
    <property type="entry name" value="PA"/>
    <property type="match status" value="1"/>
</dbReference>
<dbReference type="PANTHER" id="PTHR45931">
    <property type="entry name" value="SI:CH211-59O9.10"/>
    <property type="match status" value="1"/>
</dbReference>
<keyword evidence="15" id="KW-1185">Reference proteome</keyword>
<dbReference type="Gene3D" id="3.30.40.10">
    <property type="entry name" value="Zinc/RING finger domain, C3HC4 (zinc finger)"/>
    <property type="match status" value="1"/>
</dbReference>
<dbReference type="Gene3D" id="3.50.30.30">
    <property type="match status" value="1"/>
</dbReference>
<dbReference type="InterPro" id="IPR044744">
    <property type="entry name" value="ZNRF4/RNF13/RNF167_PA"/>
</dbReference>
<keyword evidence="3" id="KW-0732">Signal</keyword>
<dbReference type="SUPFAM" id="SSF57850">
    <property type="entry name" value="RING/U-box"/>
    <property type="match status" value="1"/>
</dbReference>
<evidence type="ECO:0000256" key="8">
    <source>
        <dbReference type="ARBA" id="ARBA00023180"/>
    </source>
</evidence>
<dbReference type="KEGG" id="btab:109032246"/>
<feature type="compositionally biased region" description="Low complexity" evidence="11">
    <location>
        <begin position="348"/>
        <end position="360"/>
    </location>
</feature>
<keyword evidence="2" id="KW-0479">Metal-binding</keyword>
<feature type="compositionally biased region" description="Polar residues" evidence="11">
    <location>
        <begin position="361"/>
        <end position="377"/>
    </location>
</feature>
<reference evidence="14" key="1">
    <citation type="submission" date="2021-12" db="EMBL/GenBank/DDBJ databases">
        <authorList>
            <person name="King R."/>
        </authorList>
    </citation>
    <scope>NUCLEOTIDE SEQUENCE</scope>
</reference>
<evidence type="ECO:0000256" key="10">
    <source>
        <dbReference type="PROSITE-ProRule" id="PRU00175"/>
    </source>
</evidence>
<evidence type="ECO:0000313" key="15">
    <source>
        <dbReference type="Proteomes" id="UP001152759"/>
    </source>
</evidence>
<comment type="subcellular location">
    <subcellularLocation>
        <location evidence="9">Endomembrane system</location>
        <topology evidence="9">Single-pass type I membrane protein</topology>
    </subcellularLocation>
</comment>
<dbReference type="EMBL" id="OU963864">
    <property type="protein sequence ID" value="CAH0386094.1"/>
    <property type="molecule type" value="Genomic_DNA"/>
</dbReference>
<dbReference type="SMART" id="SM00184">
    <property type="entry name" value="RING"/>
    <property type="match status" value="1"/>
</dbReference>
<keyword evidence="8" id="KW-0325">Glycoprotein</keyword>
<dbReference type="InterPro" id="IPR003137">
    <property type="entry name" value="PA_domain"/>
</dbReference>
<dbReference type="GO" id="GO:0012505">
    <property type="term" value="C:endomembrane system"/>
    <property type="evidence" value="ECO:0007669"/>
    <property type="project" value="UniProtKB-SubCell"/>
</dbReference>
<feature type="region of interest" description="Disordered" evidence="11">
    <location>
        <begin position="412"/>
        <end position="457"/>
    </location>
</feature>
<dbReference type="InterPro" id="IPR013083">
    <property type="entry name" value="Znf_RING/FYVE/PHD"/>
</dbReference>
<dbReference type="GO" id="GO:0061630">
    <property type="term" value="F:ubiquitin protein ligase activity"/>
    <property type="evidence" value="ECO:0007669"/>
    <property type="project" value="TreeGrafter"/>
</dbReference>
<name>A0A9P0A7Y3_BEMTA</name>
<keyword evidence="5" id="KW-0862">Zinc</keyword>